<feature type="non-terminal residue" evidence="16">
    <location>
        <position position="1"/>
    </location>
</feature>
<dbReference type="NCBIfam" id="NF002148">
    <property type="entry name" value="PRK00982.1-2"/>
    <property type="match status" value="1"/>
</dbReference>
<keyword evidence="12 13" id="KW-0275">Fatty acid biosynthesis</keyword>
<keyword evidence="6" id="KW-0150">Chloroplast</keyword>
<dbReference type="Pfam" id="PF00550">
    <property type="entry name" value="PP-binding"/>
    <property type="match status" value="1"/>
</dbReference>
<evidence type="ECO:0000256" key="7">
    <source>
        <dbReference type="ARBA" id="ARBA00022553"/>
    </source>
</evidence>
<feature type="compositionally biased region" description="Polar residues" evidence="14">
    <location>
        <begin position="48"/>
        <end position="58"/>
    </location>
</feature>
<dbReference type="Gene3D" id="1.10.1200.10">
    <property type="entry name" value="ACP-like"/>
    <property type="match status" value="1"/>
</dbReference>
<evidence type="ECO:0000256" key="3">
    <source>
        <dbReference type="ARBA" id="ARBA00010930"/>
    </source>
</evidence>
<keyword evidence="17" id="KW-1185">Reference proteome</keyword>
<dbReference type="InterPro" id="IPR009081">
    <property type="entry name" value="PP-bd_ACP"/>
</dbReference>
<evidence type="ECO:0000256" key="12">
    <source>
        <dbReference type="ARBA" id="ARBA00023160"/>
    </source>
</evidence>
<organism evidence="16 17">
    <name type="scientific">Glycine soja</name>
    <name type="common">Wild soybean</name>
    <dbReference type="NCBI Taxonomy" id="3848"/>
    <lineage>
        <taxon>Eukaryota</taxon>
        <taxon>Viridiplantae</taxon>
        <taxon>Streptophyta</taxon>
        <taxon>Embryophyta</taxon>
        <taxon>Tracheophyta</taxon>
        <taxon>Spermatophyta</taxon>
        <taxon>Magnoliopsida</taxon>
        <taxon>eudicotyledons</taxon>
        <taxon>Gunneridae</taxon>
        <taxon>Pentapetalae</taxon>
        <taxon>rosids</taxon>
        <taxon>fabids</taxon>
        <taxon>Fabales</taxon>
        <taxon>Fabaceae</taxon>
        <taxon>Papilionoideae</taxon>
        <taxon>50 kb inversion clade</taxon>
        <taxon>NPAAA clade</taxon>
        <taxon>indigoferoid/millettioid clade</taxon>
        <taxon>Phaseoleae</taxon>
        <taxon>Glycine</taxon>
        <taxon>Glycine subgen. Soja</taxon>
    </lineage>
</organism>
<evidence type="ECO:0000313" key="16">
    <source>
        <dbReference type="EMBL" id="RZB82165.1"/>
    </source>
</evidence>
<dbReference type="InterPro" id="IPR044813">
    <property type="entry name" value="ACP_chloroplastic"/>
</dbReference>
<evidence type="ECO:0000256" key="5">
    <source>
        <dbReference type="ARBA" id="ARBA00022516"/>
    </source>
</evidence>
<keyword evidence="5 13" id="KW-0444">Lipid biosynthesis</keyword>
<dbReference type="GO" id="GO:0000036">
    <property type="term" value="F:acyl carrier activity"/>
    <property type="evidence" value="ECO:0007669"/>
    <property type="project" value="InterPro"/>
</dbReference>
<protein>
    <recommendedName>
        <fullName evidence="13">Acyl carrier protein</fullName>
    </recommendedName>
</protein>
<keyword evidence="11" id="KW-0443">Lipid metabolism</keyword>
<evidence type="ECO:0000256" key="1">
    <source>
        <dbReference type="ARBA" id="ARBA00003180"/>
    </source>
</evidence>
<evidence type="ECO:0000256" key="4">
    <source>
        <dbReference type="ARBA" id="ARBA00022450"/>
    </source>
</evidence>
<evidence type="ECO:0000256" key="2">
    <source>
        <dbReference type="ARBA" id="ARBA00004229"/>
    </source>
</evidence>
<name>A0A445I8E9_GLYSO</name>
<keyword evidence="8" id="KW-0934">Plastid</keyword>
<evidence type="ECO:0000256" key="9">
    <source>
        <dbReference type="ARBA" id="ARBA00022832"/>
    </source>
</evidence>
<dbReference type="EMBL" id="QZWG01000011">
    <property type="protein sequence ID" value="RZB82165.1"/>
    <property type="molecule type" value="Genomic_DNA"/>
</dbReference>
<dbReference type="PROSITE" id="PS00012">
    <property type="entry name" value="PHOSPHOPANTETHEINE"/>
    <property type="match status" value="1"/>
</dbReference>
<proteinExistence type="inferred from homology"/>
<comment type="similarity">
    <text evidence="3">Belongs to the acyl carrier protein (ACP) family.</text>
</comment>
<dbReference type="SMART" id="SM00823">
    <property type="entry name" value="PKS_PP"/>
    <property type="match status" value="1"/>
</dbReference>
<keyword evidence="4 13" id="KW-0596">Phosphopantetheine</keyword>
<feature type="region of interest" description="Disordered" evidence="14">
    <location>
        <begin position="15"/>
        <end position="61"/>
    </location>
</feature>
<evidence type="ECO:0000256" key="10">
    <source>
        <dbReference type="ARBA" id="ARBA00022946"/>
    </source>
</evidence>
<evidence type="ECO:0000256" key="13">
    <source>
        <dbReference type="RuleBase" id="RU000722"/>
    </source>
</evidence>
<dbReference type="PROSITE" id="PS50075">
    <property type="entry name" value="CARRIER"/>
    <property type="match status" value="1"/>
</dbReference>
<comment type="function">
    <text evidence="1 13">Carrier of the growing fatty acid chain in fatty acid biosynthesis.</text>
</comment>
<keyword evidence="10" id="KW-0809">Transit peptide</keyword>
<accession>A0A445I8E9</accession>
<keyword evidence="7" id="KW-0597">Phosphoprotein</keyword>
<dbReference type="HAMAP" id="MF_01217">
    <property type="entry name" value="Acyl_carrier"/>
    <property type="match status" value="1"/>
</dbReference>
<dbReference type="InterPro" id="IPR036736">
    <property type="entry name" value="ACP-like_sf"/>
</dbReference>
<reference evidence="16 17" key="1">
    <citation type="submission" date="2018-09" db="EMBL/GenBank/DDBJ databases">
        <title>A high-quality reference genome of wild soybean provides a powerful tool to mine soybean genomes.</title>
        <authorList>
            <person name="Xie M."/>
            <person name="Chung C.Y.L."/>
            <person name="Li M.-W."/>
            <person name="Wong F.-L."/>
            <person name="Chan T.-F."/>
            <person name="Lam H.-M."/>
        </authorList>
    </citation>
    <scope>NUCLEOTIDE SEQUENCE [LARGE SCALE GENOMIC DNA]</scope>
    <source>
        <strain evidence="17">cv. W05</strain>
        <tissue evidence="16">Hypocotyl of etiolated seedlings</tissue>
    </source>
</reference>
<evidence type="ECO:0000259" key="15">
    <source>
        <dbReference type="PROSITE" id="PS50075"/>
    </source>
</evidence>
<dbReference type="NCBIfam" id="TIGR00517">
    <property type="entry name" value="acyl_carrier"/>
    <property type="match status" value="1"/>
</dbReference>
<evidence type="ECO:0000313" key="17">
    <source>
        <dbReference type="Proteomes" id="UP000289340"/>
    </source>
</evidence>
<sequence>RDEFGADIENLISDPEFGYWKKPNPDPVNSDFFRQNRSGSEARPAGSSPVSMPKVNQTKNKEIQNLRDMTWERKSKANKQLLSSHVPSSKLTKRTVVEETTESEPPLLYPALCFPYKYTHCPFLPSLETQTHTLCTLRPSFFDPDLSPSPSNGFPSAMFHAPRLSFQSSSAKCSWYWVLAIIEDLFYVPGTRISNPSSVSLSIKGRSFPSVTLQPRGRRFQLRCAAKPETVKKVCDIVKKQLALPDESAVTGESKFAALGADSLDTVEIVMGLEEEFGITVEEESAQSITTVQDAADMIDKLLETKA</sequence>
<dbReference type="PANTHER" id="PTHR46153:SF29">
    <property type="entry name" value="ACYL CARRIER PROTEIN"/>
    <property type="match status" value="1"/>
</dbReference>
<feature type="domain" description="Carrier" evidence="15">
    <location>
        <begin position="228"/>
        <end position="303"/>
    </location>
</feature>
<dbReference type="InterPro" id="IPR020806">
    <property type="entry name" value="PKS_PP-bd"/>
</dbReference>
<evidence type="ECO:0000256" key="6">
    <source>
        <dbReference type="ARBA" id="ARBA00022528"/>
    </source>
</evidence>
<keyword evidence="9" id="KW-0276">Fatty acid metabolism</keyword>
<gene>
    <name evidence="16" type="ORF">D0Y65_031379</name>
</gene>
<dbReference type="AlphaFoldDB" id="A0A445I8E9"/>
<evidence type="ECO:0000256" key="14">
    <source>
        <dbReference type="SAM" id="MobiDB-lite"/>
    </source>
</evidence>
<dbReference type="GO" id="GO:0031177">
    <property type="term" value="F:phosphopantetheine binding"/>
    <property type="evidence" value="ECO:0007669"/>
    <property type="project" value="InterPro"/>
</dbReference>
<dbReference type="Proteomes" id="UP000289340">
    <property type="component" value="Chromosome 11"/>
</dbReference>
<dbReference type="InterPro" id="IPR006162">
    <property type="entry name" value="Ppantetheine_attach_site"/>
</dbReference>
<evidence type="ECO:0000256" key="8">
    <source>
        <dbReference type="ARBA" id="ARBA00022640"/>
    </source>
</evidence>
<evidence type="ECO:0000256" key="11">
    <source>
        <dbReference type="ARBA" id="ARBA00023098"/>
    </source>
</evidence>
<comment type="caution">
    <text evidence="16">The sequence shown here is derived from an EMBL/GenBank/DDBJ whole genome shotgun (WGS) entry which is preliminary data.</text>
</comment>
<dbReference type="PANTHER" id="PTHR46153">
    <property type="entry name" value="ACYL CARRIER PROTEIN"/>
    <property type="match status" value="1"/>
</dbReference>
<dbReference type="SUPFAM" id="SSF47336">
    <property type="entry name" value="ACP-like"/>
    <property type="match status" value="1"/>
</dbReference>
<dbReference type="GO" id="GO:0009507">
    <property type="term" value="C:chloroplast"/>
    <property type="evidence" value="ECO:0007669"/>
    <property type="project" value="UniProtKB-SubCell"/>
</dbReference>
<comment type="subcellular location">
    <subcellularLocation>
        <location evidence="2">Plastid</location>
        <location evidence="2">Chloroplast</location>
    </subcellularLocation>
</comment>
<dbReference type="InterPro" id="IPR003231">
    <property type="entry name" value="ACP"/>
</dbReference>